<proteinExistence type="predicted"/>
<dbReference type="EMBL" id="GGEC01012960">
    <property type="protein sequence ID" value="MBW93443.1"/>
    <property type="molecule type" value="Transcribed_RNA"/>
</dbReference>
<evidence type="ECO:0000313" key="1">
    <source>
        <dbReference type="EMBL" id="MBW93443.1"/>
    </source>
</evidence>
<accession>A0A2P2JIZ8</accession>
<dbReference type="AlphaFoldDB" id="A0A2P2JIZ8"/>
<protein>
    <submittedName>
        <fullName evidence="1">Uncharacterized protein</fullName>
    </submittedName>
</protein>
<name>A0A2P2JIZ8_RHIMU</name>
<organism evidence="1">
    <name type="scientific">Rhizophora mucronata</name>
    <name type="common">Asiatic mangrove</name>
    <dbReference type="NCBI Taxonomy" id="61149"/>
    <lineage>
        <taxon>Eukaryota</taxon>
        <taxon>Viridiplantae</taxon>
        <taxon>Streptophyta</taxon>
        <taxon>Embryophyta</taxon>
        <taxon>Tracheophyta</taxon>
        <taxon>Spermatophyta</taxon>
        <taxon>Magnoliopsida</taxon>
        <taxon>eudicotyledons</taxon>
        <taxon>Gunneridae</taxon>
        <taxon>Pentapetalae</taxon>
        <taxon>rosids</taxon>
        <taxon>fabids</taxon>
        <taxon>Malpighiales</taxon>
        <taxon>Rhizophoraceae</taxon>
        <taxon>Rhizophora</taxon>
    </lineage>
</organism>
<sequence length="38" mass="4432">MKKLQTPTAVINIQSGLPYLEKCQHILSRDKFLSYETH</sequence>
<reference evidence="1" key="1">
    <citation type="submission" date="2018-02" db="EMBL/GenBank/DDBJ databases">
        <title>Rhizophora mucronata_Transcriptome.</title>
        <authorList>
            <person name="Meera S.P."/>
            <person name="Sreeshan A."/>
            <person name="Augustine A."/>
        </authorList>
    </citation>
    <scope>NUCLEOTIDE SEQUENCE</scope>
    <source>
        <tissue evidence="1">Leaf</tissue>
    </source>
</reference>